<evidence type="ECO:0000313" key="2">
    <source>
        <dbReference type="EMBL" id="VFK25861.1"/>
    </source>
</evidence>
<protein>
    <submittedName>
        <fullName evidence="4">Competence protein ComEA</fullName>
    </submittedName>
</protein>
<proteinExistence type="predicted"/>
<dbReference type="GO" id="GO:0006281">
    <property type="term" value="P:DNA repair"/>
    <property type="evidence" value="ECO:0007669"/>
    <property type="project" value="InterPro"/>
</dbReference>
<name>A0A451BA11_9GAMM</name>
<dbReference type="SUPFAM" id="SSF47781">
    <property type="entry name" value="RuvA domain 2-like"/>
    <property type="match status" value="1"/>
</dbReference>
<dbReference type="Gene3D" id="1.10.150.320">
    <property type="entry name" value="Photosystem II 12 kDa extrinsic protein"/>
    <property type="match status" value="1"/>
</dbReference>
<evidence type="ECO:0000313" key="4">
    <source>
        <dbReference type="EMBL" id="VFK75097.1"/>
    </source>
</evidence>
<reference evidence="4" key="1">
    <citation type="submission" date="2019-02" db="EMBL/GenBank/DDBJ databases">
        <authorList>
            <person name="Gruber-Vodicka R. H."/>
            <person name="Seah K. B. B."/>
        </authorList>
    </citation>
    <scope>NUCLEOTIDE SEQUENCE</scope>
    <source>
        <strain evidence="2">BECK_BZ197</strain>
        <strain evidence="4">BECK_BZ198</strain>
        <strain evidence="3">BECK_BZ199</strain>
    </source>
</reference>
<dbReference type="EMBL" id="CAADFO010000016">
    <property type="protein sequence ID" value="VFK25861.1"/>
    <property type="molecule type" value="Genomic_DNA"/>
</dbReference>
<sequence>MKGIRGILFLFLMGASGLLWAVDINTASEAELMSIKGIGPVKAERIVAARADGVFCSLEEFARRVKGIGKKTIQVHRDQFTLGDVKDQCSKRP</sequence>
<dbReference type="GO" id="GO:0015627">
    <property type="term" value="C:type II protein secretion system complex"/>
    <property type="evidence" value="ECO:0007669"/>
    <property type="project" value="TreeGrafter"/>
</dbReference>
<accession>A0A451BA11</accession>
<feature type="domain" description="Helix-hairpin-helix DNA-binding motif class 1" evidence="1">
    <location>
        <begin position="30"/>
        <end position="49"/>
    </location>
</feature>
<dbReference type="PANTHER" id="PTHR21180">
    <property type="entry name" value="ENDONUCLEASE/EXONUCLEASE/PHOSPHATASE FAMILY DOMAIN-CONTAINING PROTEIN 1"/>
    <property type="match status" value="1"/>
</dbReference>
<dbReference type="AlphaFoldDB" id="A0A451BA11"/>
<dbReference type="GO" id="GO:0003677">
    <property type="term" value="F:DNA binding"/>
    <property type="evidence" value="ECO:0007669"/>
    <property type="project" value="InterPro"/>
</dbReference>
<dbReference type="GO" id="GO:0015628">
    <property type="term" value="P:protein secretion by the type II secretion system"/>
    <property type="evidence" value="ECO:0007669"/>
    <property type="project" value="TreeGrafter"/>
</dbReference>
<dbReference type="InterPro" id="IPR003583">
    <property type="entry name" value="Hlx-hairpin-Hlx_DNA-bd_motif"/>
</dbReference>
<evidence type="ECO:0000259" key="1">
    <source>
        <dbReference type="SMART" id="SM00278"/>
    </source>
</evidence>
<dbReference type="EMBL" id="CAADFQ010000002">
    <property type="protein sequence ID" value="VFK27218.1"/>
    <property type="molecule type" value="Genomic_DNA"/>
</dbReference>
<organism evidence="4">
    <name type="scientific">Candidatus Kentrum sp. MB</name>
    <dbReference type="NCBI Taxonomy" id="2138164"/>
    <lineage>
        <taxon>Bacteria</taxon>
        <taxon>Pseudomonadati</taxon>
        <taxon>Pseudomonadota</taxon>
        <taxon>Gammaproteobacteria</taxon>
        <taxon>Candidatus Kentrum</taxon>
    </lineage>
</organism>
<dbReference type="EMBL" id="CAADGH010000015">
    <property type="protein sequence ID" value="VFK75097.1"/>
    <property type="molecule type" value="Genomic_DNA"/>
</dbReference>
<evidence type="ECO:0000313" key="3">
    <source>
        <dbReference type="EMBL" id="VFK27218.1"/>
    </source>
</evidence>
<dbReference type="InterPro" id="IPR010994">
    <property type="entry name" value="RuvA_2-like"/>
</dbReference>
<dbReference type="SMART" id="SM00278">
    <property type="entry name" value="HhH1"/>
    <property type="match status" value="2"/>
</dbReference>
<feature type="domain" description="Helix-hairpin-helix DNA-binding motif class 1" evidence="1">
    <location>
        <begin position="60"/>
        <end position="79"/>
    </location>
</feature>
<gene>
    <name evidence="2" type="ORF">BECKMB1821G_GA0114241_101634</name>
    <name evidence="4" type="ORF">BECKMB1821H_GA0114242_101534</name>
    <name evidence="3" type="ORF">BECKMB1821I_GA0114274_100285</name>
</gene>
<dbReference type="InterPro" id="IPR051675">
    <property type="entry name" value="Endo/Exo/Phosphatase_dom_1"/>
</dbReference>
<dbReference type="PANTHER" id="PTHR21180:SF32">
    <property type="entry name" value="ENDONUCLEASE_EXONUCLEASE_PHOSPHATASE FAMILY DOMAIN-CONTAINING PROTEIN 1"/>
    <property type="match status" value="1"/>
</dbReference>
<dbReference type="Pfam" id="PF12836">
    <property type="entry name" value="HHH_3"/>
    <property type="match status" value="1"/>
</dbReference>